<reference evidence="1" key="2">
    <citation type="journal article" date="2015" name="Data Brief">
        <title>Shoot transcriptome of the giant reed, Arundo donax.</title>
        <authorList>
            <person name="Barrero R.A."/>
            <person name="Guerrero F.D."/>
            <person name="Moolhuijzen P."/>
            <person name="Goolsby J.A."/>
            <person name="Tidwell J."/>
            <person name="Bellgard S.E."/>
            <person name="Bellgard M.I."/>
        </authorList>
    </citation>
    <scope>NUCLEOTIDE SEQUENCE</scope>
    <source>
        <tissue evidence="1">Shoot tissue taken approximately 20 cm above the soil surface</tissue>
    </source>
</reference>
<dbReference type="AlphaFoldDB" id="A0A0A9HE96"/>
<proteinExistence type="predicted"/>
<sequence length="26" mass="2942">MHTAVFFVKQLVKLDSVTLGHVLMAR</sequence>
<evidence type="ECO:0000313" key="1">
    <source>
        <dbReference type="EMBL" id="JAE33156.1"/>
    </source>
</evidence>
<accession>A0A0A9HE96</accession>
<organism evidence="1">
    <name type="scientific">Arundo donax</name>
    <name type="common">Giant reed</name>
    <name type="synonym">Donax arundinaceus</name>
    <dbReference type="NCBI Taxonomy" id="35708"/>
    <lineage>
        <taxon>Eukaryota</taxon>
        <taxon>Viridiplantae</taxon>
        <taxon>Streptophyta</taxon>
        <taxon>Embryophyta</taxon>
        <taxon>Tracheophyta</taxon>
        <taxon>Spermatophyta</taxon>
        <taxon>Magnoliopsida</taxon>
        <taxon>Liliopsida</taxon>
        <taxon>Poales</taxon>
        <taxon>Poaceae</taxon>
        <taxon>PACMAD clade</taxon>
        <taxon>Arundinoideae</taxon>
        <taxon>Arundineae</taxon>
        <taxon>Arundo</taxon>
    </lineage>
</organism>
<reference evidence="1" key="1">
    <citation type="submission" date="2014-09" db="EMBL/GenBank/DDBJ databases">
        <authorList>
            <person name="Magalhaes I.L.F."/>
            <person name="Oliveira U."/>
            <person name="Santos F.R."/>
            <person name="Vidigal T.H.D.A."/>
            <person name="Brescovit A.D."/>
            <person name="Santos A.J."/>
        </authorList>
    </citation>
    <scope>NUCLEOTIDE SEQUENCE</scope>
    <source>
        <tissue evidence="1">Shoot tissue taken approximately 20 cm above the soil surface</tissue>
    </source>
</reference>
<dbReference type="EMBL" id="GBRH01164740">
    <property type="protein sequence ID" value="JAE33156.1"/>
    <property type="molecule type" value="Transcribed_RNA"/>
</dbReference>
<protein>
    <submittedName>
        <fullName evidence="1">Uncharacterized protein</fullName>
    </submittedName>
</protein>
<name>A0A0A9HE96_ARUDO</name>